<dbReference type="InterPro" id="IPR009057">
    <property type="entry name" value="Homeodomain-like_sf"/>
</dbReference>
<gene>
    <name evidence="12" type="ORF">KQP761_LOCUS20870</name>
</gene>
<comment type="subcellular location">
    <subcellularLocation>
        <location evidence="1 9 10">Nucleus</location>
    </subcellularLocation>
</comment>
<feature type="DNA-binding region" description="Homeobox" evidence="9">
    <location>
        <begin position="98"/>
        <end position="157"/>
    </location>
</feature>
<keyword evidence="6" id="KW-0804">Transcription</keyword>
<accession>A0A815ZUF4</accession>
<evidence type="ECO:0000256" key="1">
    <source>
        <dbReference type="ARBA" id="ARBA00004123"/>
    </source>
</evidence>
<proteinExistence type="inferred from homology"/>
<dbReference type="PRINTS" id="PR00024">
    <property type="entry name" value="HOMEOBOX"/>
</dbReference>
<dbReference type="SUPFAM" id="SSF46689">
    <property type="entry name" value="Homeodomain-like"/>
    <property type="match status" value="1"/>
</dbReference>
<comment type="caution">
    <text evidence="12">The sequence shown here is derived from an EMBL/GenBank/DDBJ whole genome shotgun (WGS) entry which is preliminary data.</text>
</comment>
<dbReference type="SMART" id="SM00389">
    <property type="entry name" value="HOX"/>
    <property type="match status" value="1"/>
</dbReference>
<evidence type="ECO:0000256" key="5">
    <source>
        <dbReference type="ARBA" id="ARBA00023155"/>
    </source>
</evidence>
<evidence type="ECO:0000256" key="6">
    <source>
        <dbReference type="ARBA" id="ARBA00023163"/>
    </source>
</evidence>
<dbReference type="GO" id="GO:0000981">
    <property type="term" value="F:DNA-binding transcription factor activity, RNA polymerase II-specific"/>
    <property type="evidence" value="ECO:0007669"/>
    <property type="project" value="InterPro"/>
</dbReference>
<evidence type="ECO:0000256" key="2">
    <source>
        <dbReference type="ARBA" id="ARBA00022473"/>
    </source>
</evidence>
<name>A0A815ZUF4_9BILA</name>
<keyword evidence="7 9" id="KW-0539">Nucleus</keyword>
<dbReference type="Proteomes" id="UP000663834">
    <property type="component" value="Unassembled WGS sequence"/>
</dbReference>
<dbReference type="OrthoDB" id="6159439at2759"/>
<dbReference type="Pfam" id="PF00046">
    <property type="entry name" value="Homeodomain"/>
    <property type="match status" value="1"/>
</dbReference>
<evidence type="ECO:0000259" key="11">
    <source>
        <dbReference type="PROSITE" id="PS50071"/>
    </source>
</evidence>
<dbReference type="Gene3D" id="1.10.10.60">
    <property type="entry name" value="Homeodomain-like"/>
    <property type="match status" value="1"/>
</dbReference>
<feature type="domain" description="Homeobox" evidence="11">
    <location>
        <begin position="96"/>
        <end position="156"/>
    </location>
</feature>
<dbReference type="InterPro" id="IPR020479">
    <property type="entry name" value="HD_metazoa"/>
</dbReference>
<reference evidence="12" key="1">
    <citation type="submission" date="2021-02" db="EMBL/GenBank/DDBJ databases">
        <authorList>
            <person name="Nowell W R."/>
        </authorList>
    </citation>
    <scope>NUCLEOTIDE SEQUENCE</scope>
</reference>
<protein>
    <recommendedName>
        <fullName evidence="11">Homeobox domain-containing protein</fullName>
    </recommendedName>
</protein>
<dbReference type="GO" id="GO:0000977">
    <property type="term" value="F:RNA polymerase II transcription regulatory region sequence-specific DNA binding"/>
    <property type="evidence" value="ECO:0007669"/>
    <property type="project" value="TreeGrafter"/>
</dbReference>
<evidence type="ECO:0000313" key="13">
    <source>
        <dbReference type="Proteomes" id="UP000663834"/>
    </source>
</evidence>
<dbReference type="CDD" id="cd00086">
    <property type="entry name" value="homeodomain"/>
    <property type="match status" value="1"/>
</dbReference>
<comment type="similarity">
    <text evidence="8">Belongs to the HMX homeobox family.</text>
</comment>
<keyword evidence="3" id="KW-0805">Transcription regulation</keyword>
<dbReference type="PANTHER" id="PTHR46110">
    <property type="entry name" value="HOMEOBOX PROTEIN HMX"/>
    <property type="match status" value="1"/>
</dbReference>
<evidence type="ECO:0000256" key="7">
    <source>
        <dbReference type="ARBA" id="ARBA00023242"/>
    </source>
</evidence>
<evidence type="ECO:0000313" key="12">
    <source>
        <dbReference type="EMBL" id="CAF1587848.1"/>
    </source>
</evidence>
<evidence type="ECO:0000256" key="8">
    <source>
        <dbReference type="ARBA" id="ARBA00038165"/>
    </source>
</evidence>
<dbReference type="PROSITE" id="PS50071">
    <property type="entry name" value="HOMEOBOX_2"/>
    <property type="match status" value="1"/>
</dbReference>
<dbReference type="InterPro" id="IPR001356">
    <property type="entry name" value="HD"/>
</dbReference>
<dbReference type="AlphaFoldDB" id="A0A815ZUF4"/>
<keyword evidence="5 9" id="KW-0371">Homeobox</keyword>
<keyword evidence="4 9" id="KW-0238">DNA-binding</keyword>
<dbReference type="PROSITE" id="PS00027">
    <property type="entry name" value="HOMEOBOX_1"/>
    <property type="match status" value="1"/>
</dbReference>
<dbReference type="PANTHER" id="PTHR46110:SF3">
    <property type="entry name" value="HOMEOBOX PROTEIN HMX"/>
    <property type="match status" value="1"/>
</dbReference>
<sequence length="251" mass="28419">MEEKDITIHKKLSFSIDNILDKPQPIFIKIKHHHLLINGNDEKHLSTDEHKHIHLMNAADDLRGCSDGSALSTSDDDESCSEDGIIHQYNQHETVHRKKKTRTVFSRTQIFQLETTFDRKRYLSSADRANLAQGLHLTEQQVKIWFQNRRNKLKRQIVEASQSLNSVVASLQTPPSSSNNSIIKHRLVLPSDYSSSSSSSSKQHHRFDPTSFYELATLAAAHAAAAFHNHKAQSNTTFHDFANSLSTQTAV</sequence>
<evidence type="ECO:0000256" key="4">
    <source>
        <dbReference type="ARBA" id="ARBA00023125"/>
    </source>
</evidence>
<dbReference type="EMBL" id="CAJNOW010010776">
    <property type="protein sequence ID" value="CAF1587848.1"/>
    <property type="molecule type" value="Genomic_DNA"/>
</dbReference>
<evidence type="ECO:0000256" key="10">
    <source>
        <dbReference type="RuleBase" id="RU000682"/>
    </source>
</evidence>
<dbReference type="GO" id="GO:0005634">
    <property type="term" value="C:nucleus"/>
    <property type="evidence" value="ECO:0007669"/>
    <property type="project" value="UniProtKB-SubCell"/>
</dbReference>
<dbReference type="FunFam" id="1.10.10.60:FF:000053">
    <property type="entry name" value="H6 family homeobox 2"/>
    <property type="match status" value="1"/>
</dbReference>
<evidence type="ECO:0000256" key="9">
    <source>
        <dbReference type="PROSITE-ProRule" id="PRU00108"/>
    </source>
</evidence>
<keyword evidence="2" id="KW-0217">Developmental protein</keyword>
<dbReference type="InterPro" id="IPR017970">
    <property type="entry name" value="Homeobox_CS"/>
</dbReference>
<evidence type="ECO:0000256" key="3">
    <source>
        <dbReference type="ARBA" id="ARBA00023015"/>
    </source>
</evidence>
<organism evidence="12 13">
    <name type="scientific">Rotaria magnacalcarata</name>
    <dbReference type="NCBI Taxonomy" id="392030"/>
    <lineage>
        <taxon>Eukaryota</taxon>
        <taxon>Metazoa</taxon>
        <taxon>Spiralia</taxon>
        <taxon>Gnathifera</taxon>
        <taxon>Rotifera</taxon>
        <taxon>Eurotatoria</taxon>
        <taxon>Bdelloidea</taxon>
        <taxon>Philodinida</taxon>
        <taxon>Philodinidae</taxon>
        <taxon>Rotaria</taxon>
    </lineage>
</organism>
<dbReference type="InterPro" id="IPR051300">
    <property type="entry name" value="HMX_Homeobox_TF"/>
</dbReference>